<protein>
    <recommendedName>
        <fullName evidence="2">VWFA domain-containing protein</fullName>
    </recommendedName>
</protein>
<evidence type="ECO:0000259" key="2">
    <source>
        <dbReference type="PROSITE" id="PS50234"/>
    </source>
</evidence>
<dbReference type="Pfam" id="PF13531">
    <property type="entry name" value="SBP_bac_11"/>
    <property type="match status" value="1"/>
</dbReference>
<dbReference type="AlphaFoldDB" id="A0A379LVY2"/>
<name>A0A379LVY2_9NOCA</name>
<proteinExistence type="predicted"/>
<dbReference type="EMBL" id="UGVI01000001">
    <property type="protein sequence ID" value="SUE14189.1"/>
    <property type="molecule type" value="Genomic_DNA"/>
</dbReference>
<keyword evidence="4" id="KW-1185">Reference proteome</keyword>
<feature type="transmembrane region" description="Helical" evidence="1">
    <location>
        <begin position="12"/>
        <end position="35"/>
    </location>
</feature>
<keyword evidence="1" id="KW-1133">Transmembrane helix</keyword>
<dbReference type="SUPFAM" id="SSF53300">
    <property type="entry name" value="vWA-like"/>
    <property type="match status" value="1"/>
</dbReference>
<gene>
    <name evidence="3" type="ORF">NCTC13296_01022</name>
</gene>
<accession>A0A379LVY2</accession>
<sequence>MGGRHRGSGRRGISTSVIVVAAGVVLALLAVLGWFRLRDNIDNQATAAAETCVEGDTVLHIAADPLIAPALTELADRWTDGGVRVIRDHCVTAEIIPVDSLAAADTLATGNWDPALGPEPALWVPLDNRMSARATDAVDGTPRSLATSPVVLAVPTDLGRALTTATVRWQDLPRLQNNPAAMREIGLDVWGALGLALPTGTETHATTLALEAVTAATTGIGAGPVTLEQAATPAAITAVSTLALGADTLGAIGTTADTLAALGARPDTEAPIHAVPVIEQQLHRVLTGGQIRGLTGHLPIGVAPVVDFPAAVVDAPWVDETLARAAAEFTDYARRPEQTGVLTAHGFRTADAVPEPAGELPLPRVETALAPADPTVDDVLVALRLAPVSPRKVTMVVDTSTSMGAPAGDGTRLDATAGALREAMRRASTNSVMGMYVFADTPTGHRVAVIRDGLTDAKRAAMSTILDGIDLTEKEPVYATLAAAYRDAVDNYDPARPNSVLAVVDSDDPDETAARDLRAAIDELSSPDTPVRIDVVVLGDRTDPVLEQAAEATDGSLTVVDTADPADLTDLLRKLTS</sequence>
<dbReference type="PROSITE" id="PS50234">
    <property type="entry name" value="VWFA"/>
    <property type="match status" value="1"/>
</dbReference>
<dbReference type="InterPro" id="IPR002035">
    <property type="entry name" value="VWF_A"/>
</dbReference>
<keyword evidence="1" id="KW-0812">Transmembrane</keyword>
<evidence type="ECO:0000256" key="1">
    <source>
        <dbReference type="SAM" id="Phobius"/>
    </source>
</evidence>
<keyword evidence="1" id="KW-0472">Membrane</keyword>
<evidence type="ECO:0000313" key="4">
    <source>
        <dbReference type="Proteomes" id="UP000254569"/>
    </source>
</evidence>
<organism evidence="3 4">
    <name type="scientific">Rhodococcus gordoniae</name>
    <dbReference type="NCBI Taxonomy" id="223392"/>
    <lineage>
        <taxon>Bacteria</taxon>
        <taxon>Bacillati</taxon>
        <taxon>Actinomycetota</taxon>
        <taxon>Actinomycetes</taxon>
        <taxon>Mycobacteriales</taxon>
        <taxon>Nocardiaceae</taxon>
        <taxon>Rhodococcus</taxon>
    </lineage>
</organism>
<reference evidence="3 4" key="1">
    <citation type="submission" date="2018-06" db="EMBL/GenBank/DDBJ databases">
        <authorList>
            <consortium name="Pathogen Informatics"/>
            <person name="Doyle S."/>
        </authorList>
    </citation>
    <scope>NUCLEOTIDE SEQUENCE [LARGE SCALE GENOMIC DNA]</scope>
    <source>
        <strain evidence="3 4">NCTC13296</strain>
    </source>
</reference>
<dbReference type="Gene3D" id="3.40.50.410">
    <property type="entry name" value="von Willebrand factor, type A domain"/>
    <property type="match status" value="1"/>
</dbReference>
<feature type="domain" description="VWFA" evidence="2">
    <location>
        <begin position="392"/>
        <end position="575"/>
    </location>
</feature>
<evidence type="ECO:0000313" key="3">
    <source>
        <dbReference type="EMBL" id="SUE14189.1"/>
    </source>
</evidence>
<dbReference type="InterPro" id="IPR036465">
    <property type="entry name" value="vWFA_dom_sf"/>
</dbReference>
<dbReference type="Proteomes" id="UP000254569">
    <property type="component" value="Unassembled WGS sequence"/>
</dbReference>